<evidence type="ECO:0000313" key="2">
    <source>
        <dbReference type="EMBL" id="RAK64482.1"/>
    </source>
</evidence>
<feature type="transmembrane region" description="Helical" evidence="1">
    <location>
        <begin position="94"/>
        <end position="113"/>
    </location>
</feature>
<comment type="caution">
    <text evidence="2">The sequence shown here is derived from an EMBL/GenBank/DDBJ whole genome shotgun (WGS) entry which is preliminary data.</text>
</comment>
<accession>A0A328BAZ2</accession>
<dbReference type="PANTHER" id="PTHR30373">
    <property type="entry name" value="UPF0603 PROTEIN YGCG"/>
    <property type="match status" value="1"/>
</dbReference>
<sequence length="233" mass="24411">MLSADDLAAIEAAVRAAEARTSGEIYCVVAEDSSDYHATPVAWAAGVALLAPALLLLGGVEVTVPDISAFGGWSAAQVEDIGEASVRAALVGTLLLQVLLFVATLLIVAIGPVRRALTPRGLKRERVRQRAEEQFLSKNLHATRERTGVLIYVSAAEHMAELIADEGIHAEAEPGVWDKAMAALTSGLRRGEPAAGFTAAIALCGEVLAQKFPARPDDNPNELSDAVVVLPST</sequence>
<keyword evidence="1" id="KW-1133">Transmembrane helix</keyword>
<keyword evidence="1" id="KW-0812">Transmembrane</keyword>
<evidence type="ECO:0000256" key="1">
    <source>
        <dbReference type="SAM" id="Phobius"/>
    </source>
</evidence>
<evidence type="ECO:0000313" key="3">
    <source>
        <dbReference type="Proteomes" id="UP000249524"/>
    </source>
</evidence>
<dbReference type="OrthoDB" id="5825388at2"/>
<feature type="transmembrane region" description="Helical" evidence="1">
    <location>
        <begin position="41"/>
        <end position="60"/>
    </location>
</feature>
<name>A0A328BAZ2_9CAUL</name>
<dbReference type="Proteomes" id="UP000249524">
    <property type="component" value="Unassembled WGS sequence"/>
</dbReference>
<dbReference type="AlphaFoldDB" id="A0A328BAZ2"/>
<keyword evidence="3" id="KW-1185">Reference proteome</keyword>
<organism evidence="2 3">
    <name type="scientific">Phenylobacterium kunshanense</name>
    <dbReference type="NCBI Taxonomy" id="1445034"/>
    <lineage>
        <taxon>Bacteria</taxon>
        <taxon>Pseudomonadati</taxon>
        <taxon>Pseudomonadota</taxon>
        <taxon>Alphaproteobacteria</taxon>
        <taxon>Caulobacterales</taxon>
        <taxon>Caulobacteraceae</taxon>
        <taxon>Phenylobacterium</taxon>
    </lineage>
</organism>
<dbReference type="EMBL" id="QFYS01000006">
    <property type="protein sequence ID" value="RAK64482.1"/>
    <property type="molecule type" value="Genomic_DNA"/>
</dbReference>
<gene>
    <name evidence="2" type="ORF">DJ019_14525</name>
</gene>
<keyword evidence="1" id="KW-0472">Membrane</keyword>
<reference evidence="2 3" key="1">
    <citation type="submission" date="2018-05" db="EMBL/GenBank/DDBJ databases">
        <authorList>
            <person name="Lanie J.A."/>
            <person name="Ng W.-L."/>
            <person name="Kazmierczak K.M."/>
            <person name="Andrzejewski T.M."/>
            <person name="Davidsen T.M."/>
            <person name="Wayne K.J."/>
            <person name="Tettelin H."/>
            <person name="Glass J.I."/>
            <person name="Rusch D."/>
            <person name="Podicherti R."/>
            <person name="Tsui H.-C.T."/>
            <person name="Winkler M.E."/>
        </authorList>
    </citation>
    <scope>NUCLEOTIDE SEQUENCE [LARGE SCALE GENOMIC DNA]</scope>
    <source>
        <strain evidence="2 3">BUT-10</strain>
    </source>
</reference>
<proteinExistence type="predicted"/>
<protein>
    <submittedName>
        <fullName evidence="2">TPM domain-containing protein</fullName>
    </submittedName>
</protein>
<dbReference type="Gene3D" id="3.10.310.50">
    <property type="match status" value="1"/>
</dbReference>
<dbReference type="PANTHER" id="PTHR30373:SF8">
    <property type="entry name" value="BLL7265 PROTEIN"/>
    <property type="match status" value="1"/>
</dbReference>